<keyword evidence="3" id="KW-1185">Reference proteome</keyword>
<dbReference type="GeneID" id="28831418"/>
<accession>A0A132B806</accession>
<dbReference type="KEGG" id="psco:LY89DRAFT_765875"/>
<feature type="domain" description="Heterokaryon incompatibility" evidence="1">
    <location>
        <begin position="85"/>
        <end position="234"/>
    </location>
</feature>
<dbReference type="InterPro" id="IPR010730">
    <property type="entry name" value="HET"/>
</dbReference>
<dbReference type="Pfam" id="PF06985">
    <property type="entry name" value="HET"/>
    <property type="match status" value="1"/>
</dbReference>
<dbReference type="PANTHER" id="PTHR33112">
    <property type="entry name" value="DOMAIN PROTEIN, PUTATIVE-RELATED"/>
    <property type="match status" value="1"/>
</dbReference>
<name>A0A132B806_MOLSC</name>
<dbReference type="EMBL" id="KQ947438">
    <property type="protein sequence ID" value="KUJ07807.1"/>
    <property type="molecule type" value="Genomic_DNA"/>
</dbReference>
<protein>
    <submittedName>
        <fullName evidence="2">HET-domain-containing protein</fullName>
    </submittedName>
</protein>
<sequence length="323" mass="36672">MYTHHETYNERSIFGVLRTVPQDSASDSTFNLARTWLDDCLQNHPSCSVKKSDGTRHPARILDIESLLDNSAIKLIDFPINPISYVTLSYCWGSSVPLKTESHSLTQRQSGIEWSTLPRTFQDAVTITRRLGYRYLWIDSLCIIQDSPPDWQTESSKMADVYENSVVTIATLWASDCNSGCLNQRDISVVSIDHRMPDGVNQTVHVCEAHVHPVILNVPIASCPLYSRAWAFQERILSPRVLHYTDSEVVWECRSDLKCECGSIEFGMEVSSLERSKDLRETLMLVSEYCMRDLTFDADKLPAMSGIGKRLCRLEWGSYFAGL</sequence>
<proteinExistence type="predicted"/>
<gene>
    <name evidence="2" type="ORF">LY89DRAFT_765875</name>
</gene>
<organism evidence="2 3">
    <name type="scientific">Mollisia scopiformis</name>
    <name type="common">Conifer needle endophyte fungus</name>
    <name type="synonym">Phialocephala scopiformis</name>
    <dbReference type="NCBI Taxonomy" id="149040"/>
    <lineage>
        <taxon>Eukaryota</taxon>
        <taxon>Fungi</taxon>
        <taxon>Dikarya</taxon>
        <taxon>Ascomycota</taxon>
        <taxon>Pezizomycotina</taxon>
        <taxon>Leotiomycetes</taxon>
        <taxon>Helotiales</taxon>
        <taxon>Mollisiaceae</taxon>
        <taxon>Mollisia</taxon>
    </lineage>
</organism>
<reference evidence="2 3" key="1">
    <citation type="submission" date="2015-10" db="EMBL/GenBank/DDBJ databases">
        <title>Full genome of DAOMC 229536 Phialocephala scopiformis, a fungal endophyte of spruce producing the potent anti-insectan compound rugulosin.</title>
        <authorList>
            <consortium name="DOE Joint Genome Institute"/>
            <person name="Walker A.K."/>
            <person name="Frasz S.L."/>
            <person name="Seifert K.A."/>
            <person name="Miller J.D."/>
            <person name="Mondo S.J."/>
            <person name="Labutti K."/>
            <person name="Lipzen A."/>
            <person name="Dockter R."/>
            <person name="Kennedy M."/>
            <person name="Grigoriev I.V."/>
            <person name="Spatafora J.W."/>
        </authorList>
    </citation>
    <scope>NUCLEOTIDE SEQUENCE [LARGE SCALE GENOMIC DNA]</scope>
    <source>
        <strain evidence="2 3">CBS 120377</strain>
    </source>
</reference>
<dbReference type="RefSeq" id="XP_018062162.1">
    <property type="nucleotide sequence ID" value="XM_018221692.1"/>
</dbReference>
<dbReference type="Proteomes" id="UP000070700">
    <property type="component" value="Unassembled WGS sequence"/>
</dbReference>
<dbReference type="InParanoid" id="A0A132B806"/>
<dbReference type="OrthoDB" id="3562689at2759"/>
<feature type="non-terminal residue" evidence="2">
    <location>
        <position position="323"/>
    </location>
</feature>
<dbReference type="STRING" id="149040.A0A132B806"/>
<dbReference type="PANTHER" id="PTHR33112:SF9">
    <property type="entry name" value="HETEROKARYON INCOMPATIBILITY DOMAIN-CONTAINING PROTEIN"/>
    <property type="match status" value="1"/>
</dbReference>
<evidence type="ECO:0000313" key="2">
    <source>
        <dbReference type="EMBL" id="KUJ07807.1"/>
    </source>
</evidence>
<evidence type="ECO:0000259" key="1">
    <source>
        <dbReference type="Pfam" id="PF06985"/>
    </source>
</evidence>
<dbReference type="AlphaFoldDB" id="A0A132B806"/>
<evidence type="ECO:0000313" key="3">
    <source>
        <dbReference type="Proteomes" id="UP000070700"/>
    </source>
</evidence>